<feature type="transmembrane region" description="Helical" evidence="7">
    <location>
        <begin position="134"/>
        <end position="157"/>
    </location>
</feature>
<evidence type="ECO:0000259" key="8">
    <source>
        <dbReference type="PROSITE" id="PS50928"/>
    </source>
</evidence>
<dbReference type="Proteomes" id="UP001321498">
    <property type="component" value="Chromosome"/>
</dbReference>
<dbReference type="PROSITE" id="PS50928">
    <property type="entry name" value="ABC_TM1"/>
    <property type="match status" value="1"/>
</dbReference>
<dbReference type="PANTHER" id="PTHR43744:SF12">
    <property type="entry name" value="ABC TRANSPORTER PERMEASE PROTEIN MG189-RELATED"/>
    <property type="match status" value="1"/>
</dbReference>
<dbReference type="Gene3D" id="1.10.3720.10">
    <property type="entry name" value="MetI-like"/>
    <property type="match status" value="1"/>
</dbReference>
<keyword evidence="10" id="KW-1185">Reference proteome</keyword>
<dbReference type="InterPro" id="IPR035906">
    <property type="entry name" value="MetI-like_sf"/>
</dbReference>
<feature type="transmembrane region" description="Helical" evidence="7">
    <location>
        <begin position="236"/>
        <end position="257"/>
    </location>
</feature>
<dbReference type="SUPFAM" id="SSF161098">
    <property type="entry name" value="MetI-like"/>
    <property type="match status" value="1"/>
</dbReference>
<keyword evidence="4 7" id="KW-0812">Transmembrane</keyword>
<protein>
    <submittedName>
        <fullName evidence="9">Sugar ABC transporter permease</fullName>
    </submittedName>
</protein>
<evidence type="ECO:0000256" key="7">
    <source>
        <dbReference type="RuleBase" id="RU363032"/>
    </source>
</evidence>
<name>A0ABN6XNH7_9MICO</name>
<evidence type="ECO:0000256" key="6">
    <source>
        <dbReference type="ARBA" id="ARBA00023136"/>
    </source>
</evidence>
<dbReference type="Pfam" id="PF00528">
    <property type="entry name" value="BPD_transp_1"/>
    <property type="match status" value="1"/>
</dbReference>
<evidence type="ECO:0000256" key="5">
    <source>
        <dbReference type="ARBA" id="ARBA00022989"/>
    </source>
</evidence>
<keyword evidence="5 7" id="KW-1133">Transmembrane helix</keyword>
<evidence type="ECO:0000256" key="1">
    <source>
        <dbReference type="ARBA" id="ARBA00004651"/>
    </source>
</evidence>
<keyword evidence="6 7" id="KW-0472">Membrane</keyword>
<keyword evidence="2 7" id="KW-0813">Transport</keyword>
<feature type="transmembrane region" description="Helical" evidence="7">
    <location>
        <begin position="105"/>
        <end position="128"/>
    </location>
</feature>
<feature type="transmembrane region" description="Helical" evidence="7">
    <location>
        <begin position="178"/>
        <end position="203"/>
    </location>
</feature>
<evidence type="ECO:0000256" key="2">
    <source>
        <dbReference type="ARBA" id="ARBA00022448"/>
    </source>
</evidence>
<comment type="subcellular location">
    <subcellularLocation>
        <location evidence="1 7">Cell membrane</location>
        <topology evidence="1 7">Multi-pass membrane protein</topology>
    </subcellularLocation>
</comment>
<comment type="similarity">
    <text evidence="7">Belongs to the binding-protein-dependent transport system permease family.</text>
</comment>
<proteinExistence type="inferred from homology"/>
<feature type="domain" description="ABC transmembrane type-1" evidence="8">
    <location>
        <begin position="67"/>
        <end position="257"/>
    </location>
</feature>
<accession>A0ABN6XNH7</accession>
<dbReference type="EMBL" id="AP027731">
    <property type="protein sequence ID" value="BDZ45150.1"/>
    <property type="molecule type" value="Genomic_DNA"/>
</dbReference>
<gene>
    <name evidence="9" type="ORF">GCM10025866_10590</name>
</gene>
<feature type="transmembrane region" description="Helical" evidence="7">
    <location>
        <begin position="71"/>
        <end position="93"/>
    </location>
</feature>
<evidence type="ECO:0000313" key="9">
    <source>
        <dbReference type="EMBL" id="BDZ45150.1"/>
    </source>
</evidence>
<dbReference type="RefSeq" id="WP_286278546.1">
    <property type="nucleotide sequence ID" value="NZ_AP027731.1"/>
</dbReference>
<dbReference type="PANTHER" id="PTHR43744">
    <property type="entry name" value="ABC TRANSPORTER PERMEASE PROTEIN MG189-RELATED-RELATED"/>
    <property type="match status" value="1"/>
</dbReference>
<keyword evidence="3" id="KW-1003">Cell membrane</keyword>
<organism evidence="9 10">
    <name type="scientific">Naasia aerilata</name>
    <dbReference type="NCBI Taxonomy" id="1162966"/>
    <lineage>
        <taxon>Bacteria</taxon>
        <taxon>Bacillati</taxon>
        <taxon>Actinomycetota</taxon>
        <taxon>Actinomycetes</taxon>
        <taxon>Micrococcales</taxon>
        <taxon>Microbacteriaceae</taxon>
        <taxon>Naasia</taxon>
    </lineage>
</organism>
<evidence type="ECO:0000313" key="10">
    <source>
        <dbReference type="Proteomes" id="UP001321498"/>
    </source>
</evidence>
<sequence>MSIIGKSFRWVVLGVFTLITLLPLLWLVASSFKTQADIFANPFGLPSEWRFDNYAAALDAHPLYLYLRNSIGAAVLATVVIVLASLMASYALLHRFRLSRATFGFLLFGILLPVNALMTPIFFLVNMMGLYNSVLGLGLVYAGLFFPLGFLIVKTYMDTTPAEIFEAARIDGAGFNSVFVRIAAPLASPGAITAAIFLMITAFNELLFAAILTKDTEAQTIQVGVRYFLTTYSANYPLAFAATVIGMAPTVVIYIILSDRIVAAMTAGSLK</sequence>
<dbReference type="CDD" id="cd06261">
    <property type="entry name" value="TM_PBP2"/>
    <property type="match status" value="1"/>
</dbReference>
<evidence type="ECO:0000256" key="3">
    <source>
        <dbReference type="ARBA" id="ARBA00022475"/>
    </source>
</evidence>
<dbReference type="InterPro" id="IPR000515">
    <property type="entry name" value="MetI-like"/>
</dbReference>
<evidence type="ECO:0000256" key="4">
    <source>
        <dbReference type="ARBA" id="ARBA00022692"/>
    </source>
</evidence>
<reference evidence="10" key="1">
    <citation type="journal article" date="2019" name="Int. J. Syst. Evol. Microbiol.">
        <title>The Global Catalogue of Microorganisms (GCM) 10K type strain sequencing project: providing services to taxonomists for standard genome sequencing and annotation.</title>
        <authorList>
            <consortium name="The Broad Institute Genomics Platform"/>
            <consortium name="The Broad Institute Genome Sequencing Center for Infectious Disease"/>
            <person name="Wu L."/>
            <person name="Ma J."/>
        </authorList>
    </citation>
    <scope>NUCLEOTIDE SEQUENCE [LARGE SCALE GENOMIC DNA]</scope>
    <source>
        <strain evidence="10">NBRC 108725</strain>
    </source>
</reference>